<proteinExistence type="predicted"/>
<keyword evidence="2" id="KW-0472">Membrane</keyword>
<keyword evidence="1" id="KW-0677">Repeat</keyword>
<keyword evidence="2" id="KW-0812">Transmembrane</keyword>
<accession>A0A9Q1CAR5</accession>
<keyword evidence="2" id="KW-1133">Transmembrane helix</keyword>
<gene>
    <name evidence="5" type="ORF">HOLleu_12817</name>
</gene>
<dbReference type="Proteomes" id="UP001152320">
    <property type="component" value="Chromosome 5"/>
</dbReference>
<keyword evidence="6" id="KW-1185">Reference proteome</keyword>
<reference evidence="5" key="1">
    <citation type="submission" date="2021-10" db="EMBL/GenBank/DDBJ databases">
        <title>Tropical sea cucumber genome reveals ecological adaptation and Cuvierian tubules defense mechanism.</title>
        <authorList>
            <person name="Chen T."/>
        </authorList>
    </citation>
    <scope>NUCLEOTIDE SEQUENCE</scope>
    <source>
        <strain evidence="5">Nanhai2018</strain>
        <tissue evidence="5">Muscle</tissue>
    </source>
</reference>
<evidence type="ECO:0000256" key="2">
    <source>
        <dbReference type="SAM" id="Phobius"/>
    </source>
</evidence>
<dbReference type="Pfam" id="PF02494">
    <property type="entry name" value="HYR"/>
    <property type="match status" value="2"/>
</dbReference>
<dbReference type="InterPro" id="IPR003410">
    <property type="entry name" value="HYR_dom"/>
</dbReference>
<name>A0A9Q1CAR5_HOLLE</name>
<keyword evidence="3" id="KW-0732">Signal</keyword>
<protein>
    <recommendedName>
        <fullName evidence="4">HYR domain-containing protein</fullName>
    </recommendedName>
</protein>
<comment type="caution">
    <text evidence="5">The sequence shown here is derived from an EMBL/GenBank/DDBJ whole genome shotgun (WGS) entry which is preliminary data.</text>
</comment>
<dbReference type="AlphaFoldDB" id="A0A9Q1CAR5"/>
<sequence>MMNILLLLYVVSLRPLVGILGASVNVTNTSILAFSNCPNDILVISDDFNEKSLVPVVWEEPSLTGGEENVQLINNISPGSRFSWGCTHVTYTGSDASGDTDCSFQICVSNTADPYLVSGNVTIQYKSCPEGNIQVDNENSDLSVEVLPEPGLDDDDAVVTDKPPDASFFFSCNKITYTGQDASGRTATCSFLVCAGKAWATPAIIVVAIFVAVASSCIACCFIVRKCCK</sequence>
<evidence type="ECO:0000313" key="5">
    <source>
        <dbReference type="EMBL" id="KAJ8041891.1"/>
    </source>
</evidence>
<evidence type="ECO:0000256" key="3">
    <source>
        <dbReference type="SAM" id="SignalP"/>
    </source>
</evidence>
<dbReference type="PROSITE" id="PS50825">
    <property type="entry name" value="HYR"/>
    <property type="match status" value="1"/>
</dbReference>
<evidence type="ECO:0000313" key="6">
    <source>
        <dbReference type="Proteomes" id="UP001152320"/>
    </source>
</evidence>
<feature type="transmembrane region" description="Helical" evidence="2">
    <location>
        <begin position="199"/>
        <end position="224"/>
    </location>
</feature>
<evidence type="ECO:0000256" key="1">
    <source>
        <dbReference type="ARBA" id="ARBA00022737"/>
    </source>
</evidence>
<dbReference type="PANTHER" id="PTHR24273:SF32">
    <property type="entry name" value="HYALIN"/>
    <property type="match status" value="1"/>
</dbReference>
<evidence type="ECO:0000259" key="4">
    <source>
        <dbReference type="PROSITE" id="PS50825"/>
    </source>
</evidence>
<dbReference type="EMBL" id="JAIZAY010000005">
    <property type="protein sequence ID" value="KAJ8041891.1"/>
    <property type="molecule type" value="Genomic_DNA"/>
</dbReference>
<feature type="domain" description="HYR" evidence="4">
    <location>
        <begin position="27"/>
        <end position="110"/>
    </location>
</feature>
<dbReference type="PANTHER" id="PTHR24273">
    <property type="entry name" value="FI04643P-RELATED"/>
    <property type="match status" value="1"/>
</dbReference>
<organism evidence="5 6">
    <name type="scientific">Holothuria leucospilota</name>
    <name type="common">Black long sea cucumber</name>
    <name type="synonym">Mertensiothuria leucospilota</name>
    <dbReference type="NCBI Taxonomy" id="206669"/>
    <lineage>
        <taxon>Eukaryota</taxon>
        <taxon>Metazoa</taxon>
        <taxon>Echinodermata</taxon>
        <taxon>Eleutherozoa</taxon>
        <taxon>Echinozoa</taxon>
        <taxon>Holothuroidea</taxon>
        <taxon>Aspidochirotacea</taxon>
        <taxon>Aspidochirotida</taxon>
        <taxon>Holothuriidae</taxon>
        <taxon>Holothuria</taxon>
    </lineage>
</organism>
<feature type="signal peptide" evidence="3">
    <location>
        <begin position="1"/>
        <end position="21"/>
    </location>
</feature>
<feature type="chain" id="PRO_5040332450" description="HYR domain-containing protein" evidence="3">
    <location>
        <begin position="22"/>
        <end position="229"/>
    </location>
</feature>